<dbReference type="PROSITE" id="PS51420">
    <property type="entry name" value="RHO"/>
    <property type="match status" value="1"/>
</dbReference>
<accession>A0AAV6UFH4</accession>
<dbReference type="SMART" id="SM00173">
    <property type="entry name" value="RAS"/>
    <property type="match status" value="1"/>
</dbReference>
<evidence type="ECO:0000256" key="2">
    <source>
        <dbReference type="ARBA" id="ARBA00023134"/>
    </source>
</evidence>
<dbReference type="GO" id="GO:0005525">
    <property type="term" value="F:GTP binding"/>
    <property type="evidence" value="ECO:0007669"/>
    <property type="project" value="UniProtKB-KW"/>
</dbReference>
<dbReference type="GO" id="GO:0035099">
    <property type="term" value="P:hemocyte migration"/>
    <property type="evidence" value="ECO:0007669"/>
    <property type="project" value="UniProtKB-ARBA"/>
</dbReference>
<dbReference type="GO" id="GO:0003924">
    <property type="term" value="F:GTPase activity"/>
    <property type="evidence" value="ECO:0007669"/>
    <property type="project" value="InterPro"/>
</dbReference>
<dbReference type="GO" id="GO:0007264">
    <property type="term" value="P:small GTPase-mediated signal transduction"/>
    <property type="evidence" value="ECO:0007669"/>
    <property type="project" value="InterPro"/>
</dbReference>
<dbReference type="SMART" id="SM00175">
    <property type="entry name" value="RAB"/>
    <property type="match status" value="1"/>
</dbReference>
<evidence type="ECO:0000256" key="1">
    <source>
        <dbReference type="ARBA" id="ARBA00022741"/>
    </source>
</evidence>
<dbReference type="PROSITE" id="PS51421">
    <property type="entry name" value="RAS"/>
    <property type="match status" value="1"/>
</dbReference>
<evidence type="ECO:0008006" key="5">
    <source>
        <dbReference type="Google" id="ProtNLM"/>
    </source>
</evidence>
<evidence type="ECO:0000313" key="3">
    <source>
        <dbReference type="EMBL" id="KAG8182413.1"/>
    </source>
</evidence>
<protein>
    <recommendedName>
        <fullName evidence="5">Rho GTPase</fullName>
    </recommendedName>
</protein>
<dbReference type="InterPro" id="IPR001806">
    <property type="entry name" value="Small_GTPase"/>
</dbReference>
<dbReference type="AlphaFoldDB" id="A0AAV6UFH4"/>
<dbReference type="Gene3D" id="3.40.50.300">
    <property type="entry name" value="P-loop containing nucleotide triphosphate hydrolases"/>
    <property type="match status" value="1"/>
</dbReference>
<dbReference type="GO" id="GO:0003006">
    <property type="term" value="P:developmental process involved in reproduction"/>
    <property type="evidence" value="ECO:0007669"/>
    <property type="project" value="UniProtKB-ARBA"/>
</dbReference>
<dbReference type="InterPro" id="IPR027417">
    <property type="entry name" value="P-loop_NTPase"/>
</dbReference>
<dbReference type="PANTHER" id="PTHR24072">
    <property type="entry name" value="RHO FAMILY GTPASE"/>
    <property type="match status" value="1"/>
</dbReference>
<dbReference type="SUPFAM" id="SSF52540">
    <property type="entry name" value="P-loop containing nucleoside triphosphate hydrolases"/>
    <property type="match status" value="1"/>
</dbReference>
<dbReference type="InterPro" id="IPR003578">
    <property type="entry name" value="Small_GTPase_Rho"/>
</dbReference>
<dbReference type="PROSITE" id="PS51419">
    <property type="entry name" value="RAB"/>
    <property type="match status" value="1"/>
</dbReference>
<sequence>MQVYTPTGFERYTATYCVGGYRIHFTLWDTSGSSAYDTVRPLSFKDANVFLLCFSIGCPDTLDSTIHKWYAEIQQHGSKNVPIILCGCQNDLRSDPDILCELEKVKQAPVTAEQALGVSRQIQATTYVETSSRTCPRGAREAFEISALAALGKLNKNHIMRTPLVTGPPGQPKDAKNGRHKNVLKDDMRDRTRNCTLM</sequence>
<keyword evidence="2" id="KW-0342">GTP-binding</keyword>
<dbReference type="Proteomes" id="UP000827092">
    <property type="component" value="Unassembled WGS sequence"/>
</dbReference>
<proteinExistence type="predicted"/>
<dbReference type="GO" id="GO:0022412">
    <property type="term" value="P:cellular process involved in reproduction in multicellular organism"/>
    <property type="evidence" value="ECO:0007669"/>
    <property type="project" value="UniProtKB-ARBA"/>
</dbReference>
<dbReference type="GO" id="GO:0035006">
    <property type="term" value="P:melanization defense response"/>
    <property type="evidence" value="ECO:0007669"/>
    <property type="project" value="UniProtKB-ARBA"/>
</dbReference>
<keyword evidence="4" id="KW-1185">Reference proteome</keyword>
<dbReference type="Pfam" id="PF00071">
    <property type="entry name" value="Ras"/>
    <property type="match status" value="1"/>
</dbReference>
<dbReference type="GO" id="GO:0001667">
    <property type="term" value="P:ameboidal-type cell migration"/>
    <property type="evidence" value="ECO:0007669"/>
    <property type="project" value="UniProtKB-ARBA"/>
</dbReference>
<dbReference type="SMART" id="SM00174">
    <property type="entry name" value="RHO"/>
    <property type="match status" value="1"/>
</dbReference>
<dbReference type="InterPro" id="IPR005225">
    <property type="entry name" value="Small_GTP-bd"/>
</dbReference>
<gene>
    <name evidence="3" type="ORF">JTE90_018301</name>
</gene>
<keyword evidence="1" id="KW-0547">Nucleotide-binding</keyword>
<evidence type="ECO:0000313" key="4">
    <source>
        <dbReference type="Proteomes" id="UP000827092"/>
    </source>
</evidence>
<reference evidence="3 4" key="1">
    <citation type="journal article" date="2022" name="Nat. Ecol. Evol.">
        <title>A masculinizing supergene underlies an exaggerated male reproductive morph in a spider.</title>
        <authorList>
            <person name="Hendrickx F."/>
            <person name="De Corte Z."/>
            <person name="Sonet G."/>
            <person name="Van Belleghem S.M."/>
            <person name="Kostlbacher S."/>
            <person name="Vangestel C."/>
        </authorList>
    </citation>
    <scope>NUCLEOTIDE SEQUENCE [LARGE SCALE GENOMIC DNA]</scope>
    <source>
        <strain evidence="3">W744_W776</strain>
    </source>
</reference>
<dbReference type="EMBL" id="JAFNEN010000463">
    <property type="protein sequence ID" value="KAG8182413.1"/>
    <property type="molecule type" value="Genomic_DNA"/>
</dbReference>
<dbReference type="NCBIfam" id="TIGR00231">
    <property type="entry name" value="small_GTP"/>
    <property type="match status" value="1"/>
</dbReference>
<organism evidence="3 4">
    <name type="scientific">Oedothorax gibbosus</name>
    <dbReference type="NCBI Taxonomy" id="931172"/>
    <lineage>
        <taxon>Eukaryota</taxon>
        <taxon>Metazoa</taxon>
        <taxon>Ecdysozoa</taxon>
        <taxon>Arthropoda</taxon>
        <taxon>Chelicerata</taxon>
        <taxon>Arachnida</taxon>
        <taxon>Araneae</taxon>
        <taxon>Araneomorphae</taxon>
        <taxon>Entelegynae</taxon>
        <taxon>Araneoidea</taxon>
        <taxon>Linyphiidae</taxon>
        <taxon>Erigoninae</taxon>
        <taxon>Oedothorax</taxon>
    </lineage>
</organism>
<name>A0AAV6UFH4_9ARAC</name>
<comment type="caution">
    <text evidence="3">The sequence shown here is derived from an EMBL/GenBank/DDBJ whole genome shotgun (WGS) entry which is preliminary data.</text>
</comment>